<dbReference type="RefSeq" id="WP_128762847.1">
    <property type="nucleotide sequence ID" value="NZ_QOVI01000011.1"/>
</dbReference>
<dbReference type="InterPro" id="IPR020904">
    <property type="entry name" value="Sc_DH/Rdtase_CS"/>
</dbReference>
<dbReference type="NCBIfam" id="NF004824">
    <property type="entry name" value="PRK06180.1"/>
    <property type="match status" value="1"/>
</dbReference>
<accession>A0A4Q0NNI5</accession>
<dbReference type="OrthoDB" id="1235794at2"/>
<reference evidence="4 5" key="1">
    <citation type="submission" date="2018-07" db="EMBL/GenBank/DDBJ databases">
        <title>Leeuwenhoekiella genomics.</title>
        <authorList>
            <person name="Tahon G."/>
            <person name="Willems A."/>
        </authorList>
    </citation>
    <scope>NUCLEOTIDE SEQUENCE [LARGE SCALE GENOMIC DNA]</scope>
    <source>
        <strain evidence="4 5">R-50232</strain>
    </source>
</reference>
<sequence length="280" mass="30273">MDKNRKTWFVTGASKGIGLVLTKELVSQGYNVVATSRSKNALQEAVGNFDNFLATEVDLVNEENISIAVKAGIEKFGSINVLVNNAGYGLIGGIEEAGDKEVRNSFDVNVFGVLNTTRALLPHFREQGTGHIFNLSSVFGLIAGAGWGVYCGSKFAVEGISEALAQEVKPFGINTTIIEPGYVRTNFLESGSIVKPANPINAYAAIQEEKRKHLEEIPGKQLGDPQKIADAIIELSKQKEAPMRVLLGSDALEFANYKVQMLKEGFEANKEITLSTDFAS</sequence>
<dbReference type="PROSITE" id="PS00061">
    <property type="entry name" value="ADH_SHORT"/>
    <property type="match status" value="1"/>
</dbReference>
<protein>
    <submittedName>
        <fullName evidence="4">NADP-dependent 3-hydroxy acid dehydrogenase YdfG</fullName>
    </submittedName>
</protein>
<dbReference type="PRINTS" id="PR00080">
    <property type="entry name" value="SDRFAMILY"/>
</dbReference>
<evidence type="ECO:0000313" key="4">
    <source>
        <dbReference type="EMBL" id="RXG11402.1"/>
    </source>
</evidence>
<dbReference type="InterPro" id="IPR051911">
    <property type="entry name" value="SDR_oxidoreductase"/>
</dbReference>
<evidence type="ECO:0000313" key="5">
    <source>
        <dbReference type="Proteomes" id="UP000289821"/>
    </source>
</evidence>
<organism evidence="4 5">
    <name type="scientific">Leeuwenhoekiella aestuarii</name>
    <dbReference type="NCBI Taxonomy" id="2249426"/>
    <lineage>
        <taxon>Bacteria</taxon>
        <taxon>Pseudomonadati</taxon>
        <taxon>Bacteroidota</taxon>
        <taxon>Flavobacteriia</taxon>
        <taxon>Flavobacteriales</taxon>
        <taxon>Flavobacteriaceae</taxon>
        <taxon>Leeuwenhoekiella</taxon>
    </lineage>
</organism>
<dbReference type="PANTHER" id="PTHR43976">
    <property type="entry name" value="SHORT CHAIN DEHYDROGENASE"/>
    <property type="match status" value="1"/>
</dbReference>
<dbReference type="InterPro" id="IPR036291">
    <property type="entry name" value="NAD(P)-bd_dom_sf"/>
</dbReference>
<evidence type="ECO:0000256" key="2">
    <source>
        <dbReference type="ARBA" id="ARBA00023002"/>
    </source>
</evidence>
<dbReference type="PANTHER" id="PTHR43976:SF16">
    <property type="entry name" value="SHORT-CHAIN DEHYDROGENASE_REDUCTASE FAMILY PROTEIN"/>
    <property type="match status" value="1"/>
</dbReference>
<dbReference type="Pfam" id="PF00106">
    <property type="entry name" value="adh_short"/>
    <property type="match status" value="1"/>
</dbReference>
<evidence type="ECO:0000256" key="3">
    <source>
        <dbReference type="RuleBase" id="RU000363"/>
    </source>
</evidence>
<dbReference type="AlphaFoldDB" id="A0A4Q0NNI5"/>
<dbReference type="PRINTS" id="PR00081">
    <property type="entry name" value="GDHRDH"/>
</dbReference>
<proteinExistence type="inferred from homology"/>
<evidence type="ECO:0000256" key="1">
    <source>
        <dbReference type="ARBA" id="ARBA00006484"/>
    </source>
</evidence>
<keyword evidence="2" id="KW-0560">Oxidoreductase</keyword>
<dbReference type="EMBL" id="QOVI01000011">
    <property type="protein sequence ID" value="RXG11402.1"/>
    <property type="molecule type" value="Genomic_DNA"/>
</dbReference>
<comment type="caution">
    <text evidence="4">The sequence shown here is derived from an EMBL/GenBank/DDBJ whole genome shotgun (WGS) entry which is preliminary data.</text>
</comment>
<dbReference type="InterPro" id="IPR002347">
    <property type="entry name" value="SDR_fam"/>
</dbReference>
<keyword evidence="5" id="KW-1185">Reference proteome</keyword>
<dbReference type="Proteomes" id="UP000289821">
    <property type="component" value="Unassembled WGS sequence"/>
</dbReference>
<dbReference type="GO" id="GO:0016491">
    <property type="term" value="F:oxidoreductase activity"/>
    <property type="evidence" value="ECO:0007669"/>
    <property type="project" value="UniProtKB-KW"/>
</dbReference>
<dbReference type="SUPFAM" id="SSF51735">
    <property type="entry name" value="NAD(P)-binding Rossmann-fold domains"/>
    <property type="match status" value="1"/>
</dbReference>
<dbReference type="Gene3D" id="3.40.50.720">
    <property type="entry name" value="NAD(P)-binding Rossmann-like Domain"/>
    <property type="match status" value="1"/>
</dbReference>
<gene>
    <name evidence="4" type="ORF">DSM04_11113</name>
</gene>
<comment type="similarity">
    <text evidence="1 3">Belongs to the short-chain dehydrogenases/reductases (SDR) family.</text>
</comment>
<name>A0A4Q0NNI5_9FLAO</name>
<dbReference type="CDD" id="cd05374">
    <property type="entry name" value="17beta-HSD-like_SDR_c"/>
    <property type="match status" value="1"/>
</dbReference>